<comment type="caution">
    <text evidence="1">The sequence shown here is derived from an EMBL/GenBank/DDBJ whole genome shotgun (WGS) entry which is preliminary data.</text>
</comment>
<dbReference type="EMBL" id="BSXT01000940">
    <property type="protein sequence ID" value="GMF36379.1"/>
    <property type="molecule type" value="Genomic_DNA"/>
</dbReference>
<reference evidence="1" key="1">
    <citation type="submission" date="2023-04" db="EMBL/GenBank/DDBJ databases">
        <title>Phytophthora fragariaefolia NBRC 109709.</title>
        <authorList>
            <person name="Ichikawa N."/>
            <person name="Sato H."/>
            <person name="Tonouchi N."/>
        </authorList>
    </citation>
    <scope>NUCLEOTIDE SEQUENCE</scope>
    <source>
        <strain evidence="1">NBRC 109709</strain>
    </source>
</reference>
<organism evidence="1 2">
    <name type="scientific">Phytophthora fragariaefolia</name>
    <dbReference type="NCBI Taxonomy" id="1490495"/>
    <lineage>
        <taxon>Eukaryota</taxon>
        <taxon>Sar</taxon>
        <taxon>Stramenopiles</taxon>
        <taxon>Oomycota</taxon>
        <taxon>Peronosporomycetes</taxon>
        <taxon>Peronosporales</taxon>
        <taxon>Peronosporaceae</taxon>
        <taxon>Phytophthora</taxon>
    </lineage>
</organism>
<protein>
    <submittedName>
        <fullName evidence="1">Unnamed protein product</fullName>
    </submittedName>
</protein>
<evidence type="ECO:0000313" key="2">
    <source>
        <dbReference type="Proteomes" id="UP001165121"/>
    </source>
</evidence>
<dbReference type="AlphaFoldDB" id="A0A9W6XCX5"/>
<gene>
    <name evidence="1" type="ORF">Pfra01_000989000</name>
</gene>
<dbReference type="Proteomes" id="UP001165121">
    <property type="component" value="Unassembled WGS sequence"/>
</dbReference>
<dbReference type="OrthoDB" id="89328at2759"/>
<accession>A0A9W6XCX5</accession>
<keyword evidence="2" id="KW-1185">Reference proteome</keyword>
<name>A0A9W6XCX5_9STRA</name>
<evidence type="ECO:0000313" key="1">
    <source>
        <dbReference type="EMBL" id="GMF36379.1"/>
    </source>
</evidence>
<sequence>MASRTNSQQPIFQELLQGGIATTTHVIKKETRNVYASYFEKFCDSCIANEYPNPAMVRHHELPSLLVAFMESVSISSTESNDTAEKITAAVANYHSSHERRDAADRTRGWWSPTRMGSSMVW</sequence>
<proteinExistence type="predicted"/>